<sequence>MNTFNTQHLALKTTLLSAVLACSLADSAWAAPAKSWNLSRDIMMSSSASSFGPNNVWTLMYTPNGNTSPSGYIPFNTYTNNYSGTTLHGWLNGSVTPSVFLAPSDLPVSGGTYFAGIAMLHPSPTQEAVVRWTSPISGTIKILVRVSDANGFCGDGASWQIYKNASLKAAGAFANSWTEGHTQALSLKMAVGHKLYFKVNAKGANHQCDSTYMDILITNP</sequence>
<dbReference type="STRING" id="92487.SAMN02745130_01214"/>
<gene>
    <name evidence="2" type="ORF">SAMN02745130_01214</name>
</gene>
<keyword evidence="3" id="KW-1185">Reference proteome</keyword>
<dbReference type="OrthoDB" id="6889730at2"/>
<name>A0A1T4W9K1_9GAMM</name>
<feature type="signal peptide" evidence="1">
    <location>
        <begin position="1"/>
        <end position="30"/>
    </location>
</feature>
<protein>
    <recommendedName>
        <fullName evidence="4">Polysaccharide lyase</fullName>
    </recommendedName>
</protein>
<dbReference type="EMBL" id="FUYB01000004">
    <property type="protein sequence ID" value="SKA73391.1"/>
    <property type="molecule type" value="Genomic_DNA"/>
</dbReference>
<proteinExistence type="predicted"/>
<accession>A0A1T4W9K1</accession>
<dbReference type="AlphaFoldDB" id="A0A1T4W9K1"/>
<feature type="chain" id="PRO_5010571146" description="Polysaccharide lyase" evidence="1">
    <location>
        <begin position="31"/>
        <end position="220"/>
    </location>
</feature>
<evidence type="ECO:0000313" key="2">
    <source>
        <dbReference type="EMBL" id="SKA73391.1"/>
    </source>
</evidence>
<dbReference type="RefSeq" id="WP_143594270.1">
    <property type="nucleotide sequence ID" value="NZ_FUYB01000004.1"/>
</dbReference>
<evidence type="ECO:0000313" key="3">
    <source>
        <dbReference type="Proteomes" id="UP000190460"/>
    </source>
</evidence>
<evidence type="ECO:0000256" key="1">
    <source>
        <dbReference type="SAM" id="SignalP"/>
    </source>
</evidence>
<evidence type="ECO:0008006" key="4">
    <source>
        <dbReference type="Google" id="ProtNLM"/>
    </source>
</evidence>
<organism evidence="2 3">
    <name type="scientific">Thiothrix eikelboomii</name>
    <dbReference type="NCBI Taxonomy" id="92487"/>
    <lineage>
        <taxon>Bacteria</taxon>
        <taxon>Pseudomonadati</taxon>
        <taxon>Pseudomonadota</taxon>
        <taxon>Gammaproteobacteria</taxon>
        <taxon>Thiotrichales</taxon>
        <taxon>Thiotrichaceae</taxon>
        <taxon>Thiothrix</taxon>
    </lineage>
</organism>
<keyword evidence="1" id="KW-0732">Signal</keyword>
<dbReference type="Proteomes" id="UP000190460">
    <property type="component" value="Unassembled WGS sequence"/>
</dbReference>
<reference evidence="2 3" key="1">
    <citation type="submission" date="2017-02" db="EMBL/GenBank/DDBJ databases">
        <authorList>
            <person name="Peterson S.W."/>
        </authorList>
    </citation>
    <scope>NUCLEOTIDE SEQUENCE [LARGE SCALE GENOMIC DNA]</scope>
    <source>
        <strain evidence="2 3">ATCC 49788</strain>
    </source>
</reference>